<comment type="subcellular location">
    <subcellularLocation>
        <location evidence="6">Cell membrane</location>
        <topology evidence="6">Multi-pass membrane protein</topology>
    </subcellularLocation>
    <subcellularLocation>
        <location evidence="1">Membrane</location>
        <topology evidence="1">Multi-pass membrane protein</topology>
    </subcellularLocation>
</comment>
<protein>
    <submittedName>
        <fullName evidence="9">Heme-copper oxidase subunit III</fullName>
    </submittedName>
</protein>
<dbReference type="PANTHER" id="PTHR11403">
    <property type="entry name" value="CYTOCHROME C OXIDASE SUBUNIT III"/>
    <property type="match status" value="1"/>
</dbReference>
<evidence type="ECO:0000256" key="7">
    <source>
        <dbReference type="SAM" id="Phobius"/>
    </source>
</evidence>
<dbReference type="Gene3D" id="1.20.120.80">
    <property type="entry name" value="Cytochrome c oxidase, subunit III, four-helix bundle"/>
    <property type="match status" value="1"/>
</dbReference>
<feature type="domain" description="Heme-copper oxidase subunit III family profile" evidence="8">
    <location>
        <begin position="1"/>
        <end position="193"/>
    </location>
</feature>
<evidence type="ECO:0000256" key="3">
    <source>
        <dbReference type="ARBA" id="ARBA00022692"/>
    </source>
</evidence>
<gene>
    <name evidence="9" type="ORF">ACHKAR_03090</name>
</gene>
<feature type="transmembrane region" description="Helical" evidence="7">
    <location>
        <begin position="129"/>
        <end position="153"/>
    </location>
</feature>
<name>A0ABW7N6R1_9BACT</name>
<feature type="transmembrane region" description="Helical" evidence="7">
    <location>
        <begin position="174"/>
        <end position="191"/>
    </location>
</feature>
<evidence type="ECO:0000256" key="4">
    <source>
        <dbReference type="ARBA" id="ARBA00022989"/>
    </source>
</evidence>
<dbReference type="RefSeq" id="WP_159580179.1">
    <property type="nucleotide sequence ID" value="NZ_JBIPKE010000011.1"/>
</dbReference>
<keyword evidence="10" id="KW-1185">Reference proteome</keyword>
<evidence type="ECO:0000256" key="2">
    <source>
        <dbReference type="ARBA" id="ARBA00010581"/>
    </source>
</evidence>
<evidence type="ECO:0000256" key="5">
    <source>
        <dbReference type="ARBA" id="ARBA00023136"/>
    </source>
</evidence>
<reference evidence="9 10" key="1">
    <citation type="journal article" date="2013" name="Int. J. Syst. Evol. Microbiol.">
        <title>Marinoscillum luteum sp. nov., isolated from marine sediment.</title>
        <authorList>
            <person name="Cha I.T."/>
            <person name="Park S.J."/>
            <person name="Kim S.J."/>
            <person name="Kim J.G."/>
            <person name="Jung M.Y."/>
            <person name="Shin K.S."/>
            <person name="Kwon K.K."/>
            <person name="Yang S.H."/>
            <person name="Seo Y.S."/>
            <person name="Rhee S.K."/>
        </authorList>
    </citation>
    <scope>NUCLEOTIDE SEQUENCE [LARGE SCALE GENOMIC DNA]</scope>
    <source>
        <strain evidence="9 10">KCTC 23939</strain>
    </source>
</reference>
<evidence type="ECO:0000313" key="9">
    <source>
        <dbReference type="EMBL" id="MFH6982404.1"/>
    </source>
</evidence>
<dbReference type="InterPro" id="IPR024791">
    <property type="entry name" value="Cyt_c/ubiquinol_Oxase_su3"/>
</dbReference>
<comment type="caution">
    <text evidence="9">The sequence shown here is derived from an EMBL/GenBank/DDBJ whole genome shotgun (WGS) entry which is preliminary data.</text>
</comment>
<dbReference type="Proteomes" id="UP001610063">
    <property type="component" value="Unassembled WGS sequence"/>
</dbReference>
<evidence type="ECO:0000256" key="6">
    <source>
        <dbReference type="RuleBase" id="RU003376"/>
    </source>
</evidence>
<evidence type="ECO:0000256" key="1">
    <source>
        <dbReference type="ARBA" id="ARBA00004141"/>
    </source>
</evidence>
<feature type="transmembrane region" description="Helical" evidence="7">
    <location>
        <begin position="56"/>
        <end position="80"/>
    </location>
</feature>
<evidence type="ECO:0000313" key="10">
    <source>
        <dbReference type="Proteomes" id="UP001610063"/>
    </source>
</evidence>
<dbReference type="Pfam" id="PF00510">
    <property type="entry name" value="COX3"/>
    <property type="match status" value="1"/>
</dbReference>
<sequence length="193" mass="21907">MDKAADIPVGNVRVRSMHPKKFAMWLFIITVTMIFVSLSSAYIVKRAEGNWPLIEFPSLFNVTTVLIVLSSVTMQLAYIFAKKNNLFWLRLNLILSGLLASGFVIGQYLSWSQLVSQDVYFVGNPAGSFIYVFTGLHALHLIGGVVFLAIVLVNAFRYKVHSKSLAQIEMCLTYWHYLGGLWLYLYLFLILNN</sequence>
<evidence type="ECO:0000259" key="8">
    <source>
        <dbReference type="PROSITE" id="PS50253"/>
    </source>
</evidence>
<proteinExistence type="inferred from homology"/>
<feature type="transmembrane region" description="Helical" evidence="7">
    <location>
        <begin position="87"/>
        <end position="109"/>
    </location>
</feature>
<comment type="similarity">
    <text evidence="2 6">Belongs to the cytochrome c oxidase subunit 3 family.</text>
</comment>
<dbReference type="PANTHER" id="PTHR11403:SF10">
    <property type="entry name" value="CYTOCHROME C OXIDASE"/>
    <property type="match status" value="1"/>
</dbReference>
<feature type="transmembrane region" description="Helical" evidence="7">
    <location>
        <begin position="22"/>
        <end position="44"/>
    </location>
</feature>
<keyword evidence="4 7" id="KW-1133">Transmembrane helix</keyword>
<dbReference type="SUPFAM" id="SSF81452">
    <property type="entry name" value="Cytochrome c oxidase subunit III-like"/>
    <property type="match status" value="1"/>
</dbReference>
<dbReference type="PROSITE" id="PS50253">
    <property type="entry name" value="COX3"/>
    <property type="match status" value="1"/>
</dbReference>
<dbReference type="EMBL" id="JBIPKE010000011">
    <property type="protein sequence ID" value="MFH6982404.1"/>
    <property type="molecule type" value="Genomic_DNA"/>
</dbReference>
<organism evidence="9 10">
    <name type="scientific">Marinoscillum luteum</name>
    <dbReference type="NCBI Taxonomy" id="861051"/>
    <lineage>
        <taxon>Bacteria</taxon>
        <taxon>Pseudomonadati</taxon>
        <taxon>Bacteroidota</taxon>
        <taxon>Cytophagia</taxon>
        <taxon>Cytophagales</taxon>
        <taxon>Reichenbachiellaceae</taxon>
        <taxon>Marinoscillum</taxon>
    </lineage>
</organism>
<accession>A0ABW7N6R1</accession>
<keyword evidence="5 7" id="KW-0472">Membrane</keyword>
<dbReference type="InterPro" id="IPR000298">
    <property type="entry name" value="Cyt_c_oxidase-like_su3"/>
</dbReference>
<dbReference type="InterPro" id="IPR035973">
    <property type="entry name" value="Cyt_c_oxidase_su3-like_sf"/>
</dbReference>
<keyword evidence="3 6" id="KW-0812">Transmembrane</keyword>
<dbReference type="InterPro" id="IPR013833">
    <property type="entry name" value="Cyt_c_oxidase_su3_a-hlx"/>
</dbReference>